<gene>
    <name evidence="2" type="ORF">DSM104329_01954</name>
</gene>
<dbReference type="RefSeq" id="WP_259315244.1">
    <property type="nucleotide sequence ID" value="NZ_CP087164.1"/>
</dbReference>
<keyword evidence="3" id="KW-1185">Reference proteome</keyword>
<dbReference type="GO" id="GO:0016020">
    <property type="term" value="C:membrane"/>
    <property type="evidence" value="ECO:0007669"/>
    <property type="project" value="TreeGrafter"/>
</dbReference>
<evidence type="ECO:0000259" key="1">
    <source>
        <dbReference type="Pfam" id="PF00561"/>
    </source>
</evidence>
<dbReference type="SUPFAM" id="SSF53474">
    <property type="entry name" value="alpha/beta-Hydrolases"/>
    <property type="match status" value="1"/>
</dbReference>
<dbReference type="InterPro" id="IPR029058">
    <property type="entry name" value="AB_hydrolase_fold"/>
</dbReference>
<dbReference type="AlphaFoldDB" id="A0A9E6XW62"/>
<feature type="domain" description="AB hydrolase-1" evidence="1">
    <location>
        <begin position="30"/>
        <end position="189"/>
    </location>
</feature>
<dbReference type="InterPro" id="IPR050266">
    <property type="entry name" value="AB_hydrolase_sf"/>
</dbReference>
<proteinExistence type="predicted"/>
<evidence type="ECO:0000313" key="3">
    <source>
        <dbReference type="Proteomes" id="UP001162834"/>
    </source>
</evidence>
<dbReference type="Gene3D" id="3.40.50.1820">
    <property type="entry name" value="alpha/beta hydrolase"/>
    <property type="match status" value="1"/>
</dbReference>
<sequence>MTGARVEPDVRVAGRRIEALELPGDPDRRPLVLLHEGLGSVGLWRGFPQALHEATGRRVLAFSRFGHGRSQPPPQPRTPAFFHTEALDVLPDVLAQLDAPEPIIVGHSDGASIALIHAGRHPVTGIALLAPHVIVEDVTVREIEAARERYASGDLRERMARHHDDVDAAFWGWCDVWLDPAFRDWSLEADAERVACPTLLIQGVGDPYGTLDQLDRIEARVRGAGGDVFRVHVPGGHSPHLEAAAETLAALRAFTEPLV</sequence>
<evidence type="ECO:0000313" key="2">
    <source>
        <dbReference type="EMBL" id="UGS35561.1"/>
    </source>
</evidence>
<dbReference type="InterPro" id="IPR000073">
    <property type="entry name" value="AB_hydrolase_1"/>
</dbReference>
<name>A0A9E6XW62_9ACTN</name>
<dbReference type="Pfam" id="PF00561">
    <property type="entry name" value="Abhydrolase_1"/>
    <property type="match status" value="1"/>
</dbReference>
<dbReference type="PANTHER" id="PTHR43798:SF33">
    <property type="entry name" value="HYDROLASE, PUTATIVE (AFU_ORTHOLOGUE AFUA_2G14860)-RELATED"/>
    <property type="match status" value="1"/>
</dbReference>
<dbReference type="GO" id="GO:0003824">
    <property type="term" value="F:catalytic activity"/>
    <property type="evidence" value="ECO:0007669"/>
    <property type="project" value="UniProtKB-ARBA"/>
</dbReference>
<dbReference type="Proteomes" id="UP001162834">
    <property type="component" value="Chromosome"/>
</dbReference>
<dbReference type="PANTHER" id="PTHR43798">
    <property type="entry name" value="MONOACYLGLYCEROL LIPASE"/>
    <property type="match status" value="1"/>
</dbReference>
<dbReference type="EMBL" id="CP087164">
    <property type="protein sequence ID" value="UGS35561.1"/>
    <property type="molecule type" value="Genomic_DNA"/>
</dbReference>
<organism evidence="2 3">
    <name type="scientific">Capillimicrobium parvum</name>
    <dbReference type="NCBI Taxonomy" id="2884022"/>
    <lineage>
        <taxon>Bacteria</taxon>
        <taxon>Bacillati</taxon>
        <taxon>Actinomycetota</taxon>
        <taxon>Thermoleophilia</taxon>
        <taxon>Solirubrobacterales</taxon>
        <taxon>Capillimicrobiaceae</taxon>
        <taxon>Capillimicrobium</taxon>
    </lineage>
</organism>
<protein>
    <recommendedName>
        <fullName evidence="1">AB hydrolase-1 domain-containing protein</fullName>
    </recommendedName>
</protein>
<accession>A0A9E6XW62</accession>
<reference evidence="2" key="1">
    <citation type="journal article" date="2022" name="Int. J. Syst. Evol. Microbiol.">
        <title>Pseudomonas aegrilactucae sp. nov. and Pseudomonas morbosilactucae sp. nov., pathogens causing bacterial rot of lettuce in Japan.</title>
        <authorList>
            <person name="Sawada H."/>
            <person name="Fujikawa T."/>
            <person name="Satou M."/>
        </authorList>
    </citation>
    <scope>NUCLEOTIDE SEQUENCE</scope>
    <source>
        <strain evidence="2">0166_1</strain>
    </source>
</reference>
<dbReference type="KEGG" id="sbae:DSM104329_01954"/>